<dbReference type="GO" id="GO:0007274">
    <property type="term" value="P:neuromuscular synaptic transmission"/>
    <property type="evidence" value="ECO:0007669"/>
    <property type="project" value="TreeGrafter"/>
</dbReference>
<reference evidence="3" key="1">
    <citation type="submission" date="2022-11" db="UniProtKB">
        <authorList>
            <consortium name="WormBaseParasite"/>
        </authorList>
    </citation>
    <scope>IDENTIFICATION</scope>
</reference>
<dbReference type="Pfam" id="PF00041">
    <property type="entry name" value="fn3"/>
    <property type="match status" value="1"/>
</dbReference>
<dbReference type="AlphaFoldDB" id="A0A914RYX0"/>
<organism evidence="2 3">
    <name type="scientific">Parascaris equorum</name>
    <name type="common">Equine roundworm</name>
    <dbReference type="NCBI Taxonomy" id="6256"/>
    <lineage>
        <taxon>Eukaryota</taxon>
        <taxon>Metazoa</taxon>
        <taxon>Ecdysozoa</taxon>
        <taxon>Nematoda</taxon>
        <taxon>Chromadorea</taxon>
        <taxon>Rhabditida</taxon>
        <taxon>Spirurina</taxon>
        <taxon>Ascaridomorpha</taxon>
        <taxon>Ascaridoidea</taxon>
        <taxon>Ascarididae</taxon>
        <taxon>Parascaris</taxon>
    </lineage>
</organism>
<sequence>MSRSVVLSWSVPDDSLTPISQYHVCADGVVRAVVQLNGLSPSTIYRVSVRTKHPKAVLEQRPVERCVDFKTLPKSIF</sequence>
<evidence type="ECO:0000259" key="1">
    <source>
        <dbReference type="Pfam" id="PF00041"/>
    </source>
</evidence>
<dbReference type="WBParaSite" id="PEQ_0000723001-mRNA-1">
    <property type="protein sequence ID" value="PEQ_0000723001-mRNA-1"/>
    <property type="gene ID" value="PEQ_0000723001"/>
</dbReference>
<dbReference type="InterPro" id="IPR003961">
    <property type="entry name" value="FN3_dom"/>
</dbReference>
<keyword evidence="2" id="KW-1185">Reference proteome</keyword>
<accession>A0A914RYX0</accession>
<dbReference type="Proteomes" id="UP000887564">
    <property type="component" value="Unplaced"/>
</dbReference>
<evidence type="ECO:0000313" key="2">
    <source>
        <dbReference type="Proteomes" id="UP000887564"/>
    </source>
</evidence>
<dbReference type="CDD" id="cd00063">
    <property type="entry name" value="FN3"/>
    <property type="match status" value="1"/>
</dbReference>
<dbReference type="InterPro" id="IPR036116">
    <property type="entry name" value="FN3_sf"/>
</dbReference>
<proteinExistence type="predicted"/>
<feature type="domain" description="Fibronectin type-III" evidence="1">
    <location>
        <begin position="2"/>
        <end position="52"/>
    </location>
</feature>
<protein>
    <submittedName>
        <fullName evidence="3">Fibronectin type-III domain-containing protein</fullName>
    </submittedName>
</protein>
<evidence type="ECO:0000313" key="3">
    <source>
        <dbReference type="WBParaSite" id="PEQ_0000723001-mRNA-1"/>
    </source>
</evidence>
<dbReference type="InterPro" id="IPR040325">
    <property type="entry name" value="RIMBP1/2/3"/>
</dbReference>
<dbReference type="GO" id="GO:0045202">
    <property type="term" value="C:synapse"/>
    <property type="evidence" value="ECO:0007669"/>
    <property type="project" value="GOC"/>
</dbReference>
<dbReference type="PANTHER" id="PTHR14234:SF19">
    <property type="entry name" value="RIM-BINDING PROTEIN, ISOFORM F"/>
    <property type="match status" value="1"/>
</dbReference>
<dbReference type="PANTHER" id="PTHR14234">
    <property type="entry name" value="RIM BINDING PROTEIN-RELATED"/>
    <property type="match status" value="1"/>
</dbReference>
<name>A0A914RYX0_PAREQ</name>
<dbReference type="SUPFAM" id="SSF49265">
    <property type="entry name" value="Fibronectin type III"/>
    <property type="match status" value="1"/>
</dbReference>